<evidence type="ECO:0000313" key="1">
    <source>
        <dbReference type="Ensembl" id="ENSORLP00020032013.1"/>
    </source>
</evidence>
<dbReference type="PANTHER" id="PTHR31635:SF196">
    <property type="entry name" value="REVERSE TRANSCRIPTASE DOMAIN-CONTAINING PROTEIN-RELATED"/>
    <property type="match status" value="1"/>
</dbReference>
<accession>A0A3P9MG76</accession>
<sequence>MFLWPERGIKYLGITFPPYLSNLVKINIEPLLDRMKIDIERWSQLYLSMWGKVNIIKMVCTPKFNYLLQALPVHIPVTYFKQFDKLCNLFIWNNKKPRLHLRKLQNSVERGGLGMPNLLYYHYAFSLRHLAHWFLPPERAPPWFPLENAANSPLTPLSCLSTNLAPHSKSHPILSHLKCIWEKAAKIFKFDPHLHLAAGIWHNPKLCIDKTTFFWKSWFQKGILTLSDLYDTNTIKSFEKLKQEFNLPRQDFWRYLQIRHLLVTTFGSVTTVPSSCNIIEDIKVALRRGHEAAAYYRMLLTMSDTNTLSLKTTWETDLNINLTEAEWNGITKNIKKLSRELRTRLVQFKVLHRIYWTPSRLHKVGLSKTSACWKCQDATGTLLHMLWECPKVQSYWSSIHKEVEKVVGQDVPFQSRLFVLGDPSVLSRVSSPLSQWIQTTVMLGRKLLVREWKGPSTPSFTHWQTSLGQLAALERLSYRLLNRMDDFNSKWSHYFEHIGQRHLQL</sequence>
<evidence type="ECO:0008006" key="3">
    <source>
        <dbReference type="Google" id="ProtNLM"/>
    </source>
</evidence>
<reference key="1">
    <citation type="journal article" date="2007" name="Nature">
        <title>The medaka draft genome and insights into vertebrate genome evolution.</title>
        <authorList>
            <person name="Kasahara M."/>
            <person name="Naruse K."/>
            <person name="Sasaki S."/>
            <person name="Nakatani Y."/>
            <person name="Qu W."/>
            <person name="Ahsan B."/>
            <person name="Yamada T."/>
            <person name="Nagayasu Y."/>
            <person name="Doi K."/>
            <person name="Kasai Y."/>
            <person name="Jindo T."/>
            <person name="Kobayashi D."/>
            <person name="Shimada A."/>
            <person name="Toyoda A."/>
            <person name="Kuroki Y."/>
            <person name="Fujiyama A."/>
            <person name="Sasaki T."/>
            <person name="Shimizu A."/>
            <person name="Asakawa S."/>
            <person name="Shimizu N."/>
            <person name="Hashimoto S."/>
            <person name="Yang J."/>
            <person name="Lee Y."/>
            <person name="Matsushima K."/>
            <person name="Sugano S."/>
            <person name="Sakaizumi M."/>
            <person name="Narita T."/>
            <person name="Ohishi K."/>
            <person name="Haga S."/>
            <person name="Ohta F."/>
            <person name="Nomoto H."/>
            <person name="Nogata K."/>
            <person name="Morishita T."/>
            <person name="Endo T."/>
            <person name="Shin-I T."/>
            <person name="Takeda H."/>
            <person name="Morishita S."/>
            <person name="Kohara Y."/>
        </authorList>
    </citation>
    <scope>NUCLEOTIDE SEQUENCE [LARGE SCALE GENOMIC DNA]</scope>
    <source>
        <strain>Hd-rR</strain>
    </source>
</reference>
<organism evidence="1 2">
    <name type="scientific">Oryzias latipes</name>
    <name type="common">Japanese rice fish</name>
    <name type="synonym">Japanese killifish</name>
    <dbReference type="NCBI Taxonomy" id="8090"/>
    <lineage>
        <taxon>Eukaryota</taxon>
        <taxon>Metazoa</taxon>
        <taxon>Chordata</taxon>
        <taxon>Craniata</taxon>
        <taxon>Vertebrata</taxon>
        <taxon>Euteleostomi</taxon>
        <taxon>Actinopterygii</taxon>
        <taxon>Neopterygii</taxon>
        <taxon>Teleostei</taxon>
        <taxon>Neoteleostei</taxon>
        <taxon>Acanthomorphata</taxon>
        <taxon>Ovalentaria</taxon>
        <taxon>Atherinomorphae</taxon>
        <taxon>Beloniformes</taxon>
        <taxon>Adrianichthyidae</taxon>
        <taxon>Oryziinae</taxon>
        <taxon>Oryzias</taxon>
    </lineage>
</organism>
<proteinExistence type="predicted"/>
<name>A0A3P9MG76_ORYLA</name>
<reference evidence="1" key="4">
    <citation type="submission" date="2025-09" db="UniProtKB">
        <authorList>
            <consortium name="Ensembl"/>
        </authorList>
    </citation>
    <scope>IDENTIFICATION</scope>
    <source>
        <strain evidence="1">HNI</strain>
    </source>
</reference>
<dbReference type="Ensembl" id="ENSORLT00020024521.1">
    <property type="protein sequence ID" value="ENSORLP00020032013.1"/>
    <property type="gene ID" value="ENSORLG00020000466.1"/>
</dbReference>
<dbReference type="PANTHER" id="PTHR31635">
    <property type="entry name" value="REVERSE TRANSCRIPTASE DOMAIN-CONTAINING PROTEIN-RELATED"/>
    <property type="match status" value="1"/>
</dbReference>
<reference evidence="1 2" key="2">
    <citation type="submission" date="2017-04" db="EMBL/GenBank/DDBJ databases">
        <title>CpG methylation of centromeres and impact of large insertions on vertebrate speciation.</title>
        <authorList>
            <person name="Ichikawa K."/>
            <person name="Yoshimura J."/>
            <person name="Morishita S."/>
        </authorList>
    </citation>
    <scope>NUCLEOTIDE SEQUENCE</scope>
    <source>
        <strain evidence="1 2">HNI</strain>
    </source>
</reference>
<dbReference type="Proteomes" id="UP000265180">
    <property type="component" value="Chromosome 3"/>
</dbReference>
<dbReference type="AlphaFoldDB" id="A0A3P9MG76"/>
<protein>
    <recommendedName>
        <fullName evidence="3">Reverse transcriptase zinc-binding domain-containing protein</fullName>
    </recommendedName>
</protein>
<reference evidence="1" key="3">
    <citation type="submission" date="2025-08" db="UniProtKB">
        <authorList>
            <consortium name="Ensembl"/>
        </authorList>
    </citation>
    <scope>IDENTIFICATION</scope>
    <source>
        <strain evidence="1">HNI</strain>
    </source>
</reference>
<evidence type="ECO:0000313" key="2">
    <source>
        <dbReference type="Proteomes" id="UP000265180"/>
    </source>
</evidence>